<dbReference type="CDD" id="cd07816">
    <property type="entry name" value="Bet_v1-like"/>
    <property type="match status" value="1"/>
</dbReference>
<feature type="non-terminal residue" evidence="10">
    <location>
        <position position="1"/>
    </location>
</feature>
<evidence type="ECO:0000256" key="5">
    <source>
        <dbReference type="ARBA" id="ARBA00022989"/>
    </source>
</evidence>
<dbReference type="SMART" id="SM01037">
    <property type="entry name" value="Bet_v_1"/>
    <property type="match status" value="1"/>
</dbReference>
<feature type="transmembrane region" description="Helical" evidence="8">
    <location>
        <begin position="131"/>
        <end position="150"/>
    </location>
</feature>
<keyword evidence="5 8" id="KW-1133">Transmembrane helix</keyword>
<dbReference type="InterPro" id="IPR000916">
    <property type="entry name" value="Bet_v_I/MLP"/>
</dbReference>
<dbReference type="AlphaFoldDB" id="A0AAD5DHQ3"/>
<comment type="subcellular location">
    <subcellularLocation>
        <location evidence="1">Cell membrane</location>
        <topology evidence="1">Multi-pass membrane protein</topology>
    </subcellularLocation>
</comment>
<dbReference type="Gene3D" id="3.30.530.20">
    <property type="match status" value="2"/>
</dbReference>
<feature type="non-terminal residue" evidence="10">
    <location>
        <position position="645"/>
    </location>
</feature>
<dbReference type="Proteomes" id="UP001206925">
    <property type="component" value="Unassembled WGS sequence"/>
</dbReference>
<dbReference type="GO" id="GO:0006952">
    <property type="term" value="P:defense response"/>
    <property type="evidence" value="ECO:0007669"/>
    <property type="project" value="InterPro"/>
</dbReference>
<evidence type="ECO:0000259" key="9">
    <source>
        <dbReference type="SMART" id="SM01037"/>
    </source>
</evidence>
<keyword evidence="6 8" id="KW-0472">Membrane</keyword>
<gene>
    <name evidence="10" type="ORF">M8C21_025112</name>
</gene>
<dbReference type="InterPro" id="IPR037185">
    <property type="entry name" value="EmrE-like"/>
</dbReference>
<evidence type="ECO:0000256" key="2">
    <source>
        <dbReference type="ARBA" id="ARBA00007635"/>
    </source>
</evidence>
<feature type="region of interest" description="Disordered" evidence="7">
    <location>
        <begin position="72"/>
        <end position="94"/>
    </location>
</feature>
<evidence type="ECO:0000256" key="7">
    <source>
        <dbReference type="SAM" id="MobiDB-lite"/>
    </source>
</evidence>
<comment type="similarity">
    <text evidence="2">Belongs to the drug/metabolite transporter (DMT) superfamily. Plant drug/metabolite exporter (P-DME) (TC 2.A.7.4) family.</text>
</comment>
<feature type="transmembrane region" description="Helical" evidence="8">
    <location>
        <begin position="218"/>
        <end position="240"/>
    </location>
</feature>
<evidence type="ECO:0000256" key="6">
    <source>
        <dbReference type="ARBA" id="ARBA00023136"/>
    </source>
</evidence>
<keyword evidence="4 8" id="KW-0812">Transmembrane</keyword>
<dbReference type="Pfam" id="PF00407">
    <property type="entry name" value="Bet_v_1"/>
    <property type="match status" value="2"/>
</dbReference>
<dbReference type="GO" id="GO:0005886">
    <property type="term" value="C:plasma membrane"/>
    <property type="evidence" value="ECO:0007669"/>
    <property type="project" value="UniProtKB-SubCell"/>
</dbReference>
<protein>
    <recommendedName>
        <fullName evidence="9">Bet v I/Major latex protein domain-containing protein</fullName>
    </recommendedName>
</protein>
<dbReference type="InterPro" id="IPR023393">
    <property type="entry name" value="START-like_dom_sf"/>
</dbReference>
<feature type="transmembrane region" description="Helical" evidence="8">
    <location>
        <begin position="611"/>
        <end position="631"/>
    </location>
</feature>
<reference evidence="10" key="1">
    <citation type="submission" date="2022-06" db="EMBL/GenBank/DDBJ databases">
        <title>Uncovering the hologenomic basis of an extraordinary plant invasion.</title>
        <authorList>
            <person name="Bieker V.C."/>
            <person name="Martin M.D."/>
            <person name="Gilbert T."/>
            <person name="Hodgins K."/>
            <person name="Battlay P."/>
            <person name="Petersen B."/>
            <person name="Wilson J."/>
        </authorList>
    </citation>
    <scope>NUCLEOTIDE SEQUENCE</scope>
    <source>
        <strain evidence="10">AA19_3_7</strain>
        <tissue evidence="10">Leaf</tissue>
    </source>
</reference>
<comment type="caution">
    <text evidence="10">The sequence shown here is derived from an EMBL/GenBank/DDBJ whole genome shotgun (WGS) entry which is preliminary data.</text>
</comment>
<evidence type="ECO:0000256" key="3">
    <source>
        <dbReference type="ARBA" id="ARBA00022475"/>
    </source>
</evidence>
<dbReference type="EMBL" id="JAMZMK010000044">
    <property type="protein sequence ID" value="KAI7757895.1"/>
    <property type="molecule type" value="Genomic_DNA"/>
</dbReference>
<feature type="transmembrane region" description="Helical" evidence="8">
    <location>
        <begin position="162"/>
        <end position="180"/>
    </location>
</feature>
<feature type="transmembrane region" description="Helical" evidence="8">
    <location>
        <begin position="510"/>
        <end position="535"/>
    </location>
</feature>
<dbReference type="PANTHER" id="PTHR42920">
    <property type="entry name" value="OS03G0707200 PROTEIN-RELATED"/>
    <property type="match status" value="1"/>
</dbReference>
<accession>A0AAD5DHQ3</accession>
<proteinExistence type="inferred from homology"/>
<name>A0AAD5DHQ3_AMBAR</name>
<dbReference type="InterPro" id="IPR051258">
    <property type="entry name" value="Diverse_Substrate_Transporter"/>
</dbReference>
<organism evidence="10 11">
    <name type="scientific">Ambrosia artemisiifolia</name>
    <name type="common">Common ragweed</name>
    <dbReference type="NCBI Taxonomy" id="4212"/>
    <lineage>
        <taxon>Eukaryota</taxon>
        <taxon>Viridiplantae</taxon>
        <taxon>Streptophyta</taxon>
        <taxon>Embryophyta</taxon>
        <taxon>Tracheophyta</taxon>
        <taxon>Spermatophyta</taxon>
        <taxon>Magnoliopsida</taxon>
        <taxon>eudicotyledons</taxon>
        <taxon>Gunneridae</taxon>
        <taxon>Pentapetalae</taxon>
        <taxon>asterids</taxon>
        <taxon>campanulids</taxon>
        <taxon>Asterales</taxon>
        <taxon>Asteraceae</taxon>
        <taxon>Asteroideae</taxon>
        <taxon>Heliantheae alliance</taxon>
        <taxon>Heliantheae</taxon>
        <taxon>Ambrosia</taxon>
    </lineage>
</organism>
<evidence type="ECO:0000256" key="4">
    <source>
        <dbReference type="ARBA" id="ARBA00022692"/>
    </source>
</evidence>
<keyword evidence="3" id="KW-1003">Cell membrane</keyword>
<dbReference type="SUPFAM" id="SSF55961">
    <property type="entry name" value="Bet v1-like"/>
    <property type="match status" value="2"/>
</dbReference>
<keyword evidence="11" id="KW-1185">Reference proteome</keyword>
<feature type="transmembrane region" description="Helical" evidence="8">
    <location>
        <begin position="470"/>
        <end position="489"/>
    </location>
</feature>
<dbReference type="Pfam" id="PF00892">
    <property type="entry name" value="EamA"/>
    <property type="match status" value="2"/>
</dbReference>
<evidence type="ECO:0000256" key="8">
    <source>
        <dbReference type="SAM" id="Phobius"/>
    </source>
</evidence>
<dbReference type="InterPro" id="IPR000620">
    <property type="entry name" value="EamA_dom"/>
</dbReference>
<feature type="domain" description="Bet v I/Major latex protein" evidence="9">
    <location>
        <begin position="268"/>
        <end position="411"/>
    </location>
</feature>
<feature type="transmembrane region" description="Helical" evidence="8">
    <location>
        <begin position="587"/>
        <end position="605"/>
    </location>
</feature>
<evidence type="ECO:0000256" key="1">
    <source>
        <dbReference type="ARBA" id="ARBA00004651"/>
    </source>
</evidence>
<sequence>DEENKSVRFKVTEGDIVDAYKTFAVTIRVDTHEEENVVTWTLDYEKVNEYISNPDRLMELALNGWQKNPSPTGYIRDTSVDDNNNNNDNNDDDVSASEYEVSLKKKHNLNYKSVLTRRKLWRKVVSASTKVRGILLLNVITLLYASNIPVLKEVEMVVDPSAFSAVRFTIAAIPFLPYAWKAREDGQALNSGLELGLWASLGYLMQAFGLLTSDAGRASVITMFTVIVVPLIDGMLGAAIPASTWFGAMMSIVGVGMMECSGSPPCMTLSGTIVKQVTIKSDGDVFHEIFRYRTHHMSEMSPGNIKGVDLHDGEWVTVGSIIVWDFFLDGKTKVVKEVIQAIDKEKKSVCFKVIEGDILEAYKTFLITLHVDTHGDENVVTWTFHFEKLNENVDDPDSLMELCINGHPLRPSYRNARSVDNKFQILETSANADGCACKYEQISKRRMNLNYTFLLTRLAFWPKSSKVRGILLLNVGDLFNFLSALFFGIHMLRTEHISRKTDKTNFLPVVGYEVFVIALSSIIWYLIGGAIGSSIENHPSSWTWEMFLHWLVEFPWIPALYTGVFSTGLCLYIEMTSMRDVSATETAIVYGLEPVWGAGFAWFFLGERWGVSGWFGAALVLGGSLMVQIIGASSRSSSVTFCSTK</sequence>
<dbReference type="SUPFAM" id="SSF103481">
    <property type="entry name" value="Multidrug resistance efflux transporter EmrE"/>
    <property type="match status" value="1"/>
</dbReference>
<dbReference type="PANTHER" id="PTHR42920:SF26">
    <property type="entry name" value="OS03G0707200 PROTEIN"/>
    <property type="match status" value="1"/>
</dbReference>
<feature type="transmembrane region" description="Helical" evidence="8">
    <location>
        <begin position="555"/>
        <end position="575"/>
    </location>
</feature>
<evidence type="ECO:0000313" key="11">
    <source>
        <dbReference type="Proteomes" id="UP001206925"/>
    </source>
</evidence>
<evidence type="ECO:0000313" key="10">
    <source>
        <dbReference type="EMBL" id="KAI7757895.1"/>
    </source>
</evidence>